<keyword evidence="10" id="KW-1185">Reference proteome</keyword>
<dbReference type="GO" id="GO:0005524">
    <property type="term" value="F:ATP binding"/>
    <property type="evidence" value="ECO:0007669"/>
    <property type="project" value="UniProtKB-KW"/>
</dbReference>
<sequence length="1097" mass="125097">MLISVGRLHPGRESCLSTPRTKGQRPPLFIRSLCRKHRLEARPDLREFFSLNLRSHTRSTMTSPQLEWTLQTLLEQLNEDELKSFKSLLWAFPLEDVLQKTPWSEVEEADGKKLAEILVNTSSENWIRNATVNILEEMNLTELCKMAKAEMMEDGQVQEIDNPELGDAEEDSELAKPGEKEGWRNSMEKQSSVWKNTFWQGDIDNFHDAVTLRNQRFIPFLNPRTPGKLTPYTVVLHGPAGVGKTTLAKKCMLDWTDCNLSPTVRYAFYLSCKELSRMGPCSFAELISKDWPELQDDIPSILAQAQRILFVVDGLDELKVPPGALIQDICGDWEKKKPVPVLLGSLLKRKMLPKAALLVTTRPRALRDLQLLAQQPIYVRVEGFLEEDRRAYFLRHFGDEDQAMRAFELMRSNAALFQLGSAPAVCWIVCTTLKLQMEKGEDPVPTCLTRTGLFLRFLCSRFPQGAQLRGALRTLSLLAAQGLWAQMSVFHREDLERLGVQESDLRLFLDGDILRQDRVSKGCYSFIHLSFQQFFAALFYALEKEEEEDRDGHTSDIGDVQKLLSGEERLKNPDLIQVGHFLFGLANEKRAKELEATFGCRMSPDIKQELLRCKAHLHANKSLSVTDLREVLGCLYESQEEELAKVVVAPLKEISIHLTNTSEVRHCSFSLKHCQDLQKLSLQVAKGVFLENYMDFELDIEFERCTYLTIPTWARQDLRSLRLWTDFCSLFSSNSNLKFLEVKQSFLSDSSVRILCDHVTRSTCHLQKVEIKNVTPDTAYRDFCLAFIGKKTLTHLTLAGHIEWERTMMLMLCDLLRNRKCNLQYLRLGGHCATPEQWAEFFYVLKANQSLKHLRLSANVLLDEGAMLLYKTMTRPKHFLQMLSLENCRLTEASCKDLAAVLVVSKKLTHLCLAKNPIGDTGVKFLCEGLSYPDCKLQTLVLQQCSITKLGCRYLSEALQEACSLTNLDLSVNQIARGLWILCQALENPNCNLKHLRLWSCSLMPFYCQHLGSALLSNQKLETLDLGQNHLWKSGIIKLFGVLRQRTGSLKTLRLKTYETNLEVKKLLEEVKEKNPKLTIDCNASGATAPPCCDFFC</sequence>
<dbReference type="FunFam" id="1.10.533.10:FF:000074">
    <property type="entry name" value="NLR family pyrin domain containing 7"/>
    <property type="match status" value="1"/>
</dbReference>
<feature type="domain" description="NACHT" evidence="8">
    <location>
        <begin position="232"/>
        <end position="542"/>
    </location>
</feature>
<evidence type="ECO:0000259" key="7">
    <source>
        <dbReference type="PROSITE" id="PS50824"/>
    </source>
</evidence>
<dbReference type="InterPro" id="IPR001611">
    <property type="entry name" value="Leu-rich_rpt"/>
</dbReference>
<dbReference type="Ensembl" id="ENSPTRT00000078319.1">
    <property type="protein sequence ID" value="ENSPTRP00000093283.1"/>
    <property type="gene ID" value="ENSPTRG00000047328.1"/>
</dbReference>
<keyword evidence="4" id="KW-0547">Nucleotide-binding</keyword>
<evidence type="ECO:0000256" key="1">
    <source>
        <dbReference type="ARBA" id="ARBA00008665"/>
    </source>
</evidence>
<dbReference type="PROSITE" id="PS50837">
    <property type="entry name" value="NACHT"/>
    <property type="match status" value="1"/>
</dbReference>
<dbReference type="Pfam" id="PF05729">
    <property type="entry name" value="NACHT"/>
    <property type="match status" value="1"/>
</dbReference>
<evidence type="ECO:0000256" key="5">
    <source>
        <dbReference type="ARBA" id="ARBA00022840"/>
    </source>
</evidence>
<evidence type="ECO:0000259" key="8">
    <source>
        <dbReference type="PROSITE" id="PS50837"/>
    </source>
</evidence>
<dbReference type="SUPFAM" id="SSF52540">
    <property type="entry name" value="P-loop containing nucleoside triphosphate hydrolases"/>
    <property type="match status" value="1"/>
</dbReference>
<dbReference type="SUPFAM" id="SSF52047">
    <property type="entry name" value="RNI-like"/>
    <property type="match status" value="1"/>
</dbReference>
<protein>
    <recommendedName>
        <fullName evidence="11">NLR family pyrin domain containing 7</fullName>
    </recommendedName>
</protein>
<dbReference type="Pfam" id="PF17776">
    <property type="entry name" value="NLRC4_HD2"/>
    <property type="match status" value="1"/>
</dbReference>
<dbReference type="Gene3D" id="3.40.50.300">
    <property type="entry name" value="P-loop containing nucleotide triphosphate hydrolases"/>
    <property type="match status" value="1"/>
</dbReference>
<dbReference type="InterPro" id="IPR007111">
    <property type="entry name" value="NACHT_NTPase"/>
</dbReference>
<proteinExistence type="inferred from homology"/>
<reference evidence="9" key="2">
    <citation type="submission" date="2025-09" db="UniProtKB">
        <authorList>
            <consortium name="Ensembl"/>
        </authorList>
    </citation>
    <scope>IDENTIFICATION</scope>
</reference>
<evidence type="ECO:0000256" key="6">
    <source>
        <dbReference type="SAM" id="MobiDB-lite"/>
    </source>
</evidence>
<dbReference type="PANTHER" id="PTHR45690:SF20">
    <property type="entry name" value="NACHT, LRR AND PYD DOMAINS-CONTAINING PROTEIN 7"/>
    <property type="match status" value="1"/>
</dbReference>
<feature type="compositionally biased region" description="Basic and acidic residues" evidence="6">
    <location>
        <begin position="173"/>
        <end position="186"/>
    </location>
</feature>
<dbReference type="SMART" id="SM01289">
    <property type="entry name" value="PYRIN"/>
    <property type="match status" value="1"/>
</dbReference>
<organism evidence="9 10">
    <name type="scientific">Pan troglodytes</name>
    <name type="common">Chimpanzee</name>
    <dbReference type="NCBI Taxonomy" id="9598"/>
    <lineage>
        <taxon>Eukaryota</taxon>
        <taxon>Metazoa</taxon>
        <taxon>Chordata</taxon>
        <taxon>Craniata</taxon>
        <taxon>Vertebrata</taxon>
        <taxon>Euteleostomi</taxon>
        <taxon>Mammalia</taxon>
        <taxon>Eutheria</taxon>
        <taxon>Euarchontoglires</taxon>
        <taxon>Primates</taxon>
        <taxon>Haplorrhini</taxon>
        <taxon>Catarrhini</taxon>
        <taxon>Hominidae</taxon>
        <taxon>Pan</taxon>
    </lineage>
</organism>
<keyword evidence="3" id="KW-0677">Repeat</keyword>
<dbReference type="InParanoid" id="A0A2I3TVT3"/>
<evidence type="ECO:0000313" key="9">
    <source>
        <dbReference type="Ensembl" id="ENSPTRP00000093283.1"/>
    </source>
</evidence>
<dbReference type="AlphaFoldDB" id="A0A2I3TVT3"/>
<dbReference type="FunFam" id="3.80.10.10:FF:000662">
    <property type="entry name" value="NACHT, LRR and PYD domains-containing protein 2"/>
    <property type="match status" value="1"/>
</dbReference>
<evidence type="ECO:0000256" key="3">
    <source>
        <dbReference type="ARBA" id="ARBA00022737"/>
    </source>
</evidence>
<reference evidence="9" key="1">
    <citation type="submission" date="2025-08" db="UniProtKB">
        <authorList>
            <consortium name="Ensembl"/>
        </authorList>
    </citation>
    <scope>IDENTIFICATION</scope>
</reference>
<dbReference type="SMART" id="SM00368">
    <property type="entry name" value="LRR_RI"/>
    <property type="match status" value="7"/>
</dbReference>
<dbReference type="InterPro" id="IPR004020">
    <property type="entry name" value="DAPIN"/>
</dbReference>
<feature type="region of interest" description="Disordered" evidence="6">
    <location>
        <begin position="164"/>
        <end position="186"/>
    </location>
</feature>
<dbReference type="SUPFAM" id="SSF47986">
    <property type="entry name" value="DEATH domain"/>
    <property type="match status" value="1"/>
</dbReference>
<name>A0A2I3TVT3_PANTR</name>
<feature type="domain" description="Pyrin" evidence="7">
    <location>
        <begin position="61"/>
        <end position="153"/>
    </location>
</feature>
<dbReference type="Bgee" id="ENSPTRG00000047328">
    <property type="expression patterns" value="Expressed in testis"/>
</dbReference>
<accession>A0A2I3TVT3</accession>
<dbReference type="InterPro" id="IPR027417">
    <property type="entry name" value="P-loop_NTPase"/>
</dbReference>
<dbReference type="InterPro" id="IPR032675">
    <property type="entry name" value="LRR_dom_sf"/>
</dbReference>
<comment type="similarity">
    <text evidence="1">Belongs to the NLRP family.</text>
</comment>
<evidence type="ECO:0000256" key="4">
    <source>
        <dbReference type="ARBA" id="ARBA00022741"/>
    </source>
</evidence>
<dbReference type="GO" id="GO:0032691">
    <property type="term" value="P:negative regulation of interleukin-1 beta production"/>
    <property type="evidence" value="ECO:0000318"/>
    <property type="project" value="GO_Central"/>
</dbReference>
<dbReference type="Proteomes" id="UP000002277">
    <property type="component" value="Unplaced"/>
</dbReference>
<dbReference type="Gene3D" id="1.10.533.10">
    <property type="entry name" value="Death Domain, Fas"/>
    <property type="match status" value="1"/>
</dbReference>
<dbReference type="InterPro" id="IPR041075">
    <property type="entry name" value="NOD1/2_WH"/>
</dbReference>
<evidence type="ECO:0000313" key="10">
    <source>
        <dbReference type="Proteomes" id="UP000002277"/>
    </source>
</evidence>
<dbReference type="Pfam" id="PF13516">
    <property type="entry name" value="LRR_6"/>
    <property type="match status" value="3"/>
</dbReference>
<evidence type="ECO:0000256" key="2">
    <source>
        <dbReference type="ARBA" id="ARBA00022614"/>
    </source>
</evidence>
<dbReference type="InterPro" id="IPR050637">
    <property type="entry name" value="NLRP_innate_immun_reg"/>
</dbReference>
<dbReference type="InterPro" id="IPR011029">
    <property type="entry name" value="DEATH-like_dom_sf"/>
</dbReference>
<dbReference type="FunCoup" id="A0A2I3TVT3">
    <property type="interactions" value="177"/>
</dbReference>
<dbReference type="Pfam" id="PF02758">
    <property type="entry name" value="PYRIN"/>
    <property type="match status" value="1"/>
</dbReference>
<evidence type="ECO:0008006" key="11">
    <source>
        <dbReference type="Google" id="ProtNLM"/>
    </source>
</evidence>
<dbReference type="GO" id="GO:0005737">
    <property type="term" value="C:cytoplasm"/>
    <property type="evidence" value="ECO:0000318"/>
    <property type="project" value="GO_Central"/>
</dbReference>
<dbReference type="GeneTree" id="ENSGT00940000164627"/>
<dbReference type="Gene3D" id="3.80.10.10">
    <property type="entry name" value="Ribonuclease Inhibitor"/>
    <property type="match status" value="1"/>
</dbReference>
<keyword evidence="2" id="KW-0433">Leucine-rich repeat</keyword>
<dbReference type="FunFam" id="3.40.50.300:FF:001341">
    <property type="entry name" value="NLR family pyrin domain containing 7"/>
    <property type="match status" value="1"/>
</dbReference>
<dbReference type="GO" id="GO:0050727">
    <property type="term" value="P:regulation of inflammatory response"/>
    <property type="evidence" value="ECO:0000318"/>
    <property type="project" value="GO_Central"/>
</dbReference>
<dbReference type="InterPro" id="IPR041267">
    <property type="entry name" value="NLRP_HD2"/>
</dbReference>
<dbReference type="PROSITE" id="PS50824">
    <property type="entry name" value="DAPIN"/>
    <property type="match status" value="1"/>
</dbReference>
<keyword evidence="5" id="KW-0067">ATP-binding</keyword>
<feature type="region of interest" description="Disordered" evidence="6">
    <location>
        <begin position="1"/>
        <end position="22"/>
    </location>
</feature>
<dbReference type="CDD" id="cd08320">
    <property type="entry name" value="Pyrin_NALPs"/>
    <property type="match status" value="1"/>
</dbReference>
<dbReference type="PANTHER" id="PTHR45690">
    <property type="entry name" value="NACHT, LRR AND PYD DOMAINS-CONTAINING PROTEIN 12"/>
    <property type="match status" value="1"/>
</dbReference>
<dbReference type="Pfam" id="PF17779">
    <property type="entry name" value="WHD_NOD2"/>
    <property type="match status" value="1"/>
</dbReference>